<evidence type="ECO:0000313" key="3">
    <source>
        <dbReference type="Proteomes" id="UP000243459"/>
    </source>
</evidence>
<dbReference type="AlphaFoldDB" id="A0A5P1F348"/>
<organism evidence="2 3">
    <name type="scientific">Asparagus officinalis</name>
    <name type="common">Garden asparagus</name>
    <dbReference type="NCBI Taxonomy" id="4686"/>
    <lineage>
        <taxon>Eukaryota</taxon>
        <taxon>Viridiplantae</taxon>
        <taxon>Streptophyta</taxon>
        <taxon>Embryophyta</taxon>
        <taxon>Tracheophyta</taxon>
        <taxon>Spermatophyta</taxon>
        <taxon>Magnoliopsida</taxon>
        <taxon>Liliopsida</taxon>
        <taxon>Asparagales</taxon>
        <taxon>Asparagaceae</taxon>
        <taxon>Asparagoideae</taxon>
        <taxon>Asparagus</taxon>
    </lineage>
</organism>
<dbReference type="Gramene" id="ONK72574">
    <property type="protein sequence ID" value="ONK72574"/>
    <property type="gene ID" value="A4U43_C04F20830"/>
</dbReference>
<feature type="compositionally biased region" description="Basic and acidic residues" evidence="1">
    <location>
        <begin position="479"/>
        <end position="492"/>
    </location>
</feature>
<keyword evidence="3" id="KW-1185">Reference proteome</keyword>
<protein>
    <submittedName>
        <fullName evidence="2">Uncharacterized protein</fullName>
    </submittedName>
</protein>
<name>A0A5P1F348_ASPOF</name>
<sequence length="538" mass="61001">MVGVHSSDKLWWSRLTGYVLARWGEELKASGLYAAIRATMYGLTISISHFLALMELYNPGTNTFLTKRGELGLALHEMNKVSGLPMENTIYQEYFPSNRELCQLKSTTTNRYDTLWDLTCHYYVALAAICELRPLTLSEINELIKKSDAHSYTTASIKDDFPVGTKFHTFLWRTMKPILPMTLLAGYLIIWLKKCVVPYQPTDVLPVEVLYPAVQLAYRKNLSLLPAMIAGIHRGLRQMISTFTQKGSKPSVVIQTAKVELPYTYLMTWFVLHHPDMMDAPKVANQSVPLLQLIEDCKWKGRGFMDIQKQLKDHKCWVVSTCFPLFSGCYSDSLVDVKKPGTGRTCLDTGCFDWLVNIRLGYMIFRVKNYCYIEPYLSCRFAQQLGYDQIYVRNPSSELWTRGGLVDGARAWLWNVTGCTGARFSLPVAECQSELTFLYCRWLLAANEPVPVKLIEELTAEATARIATRMVYEAEYQKRKEKEHAGPSRNREQEEDFFPSGEESLDVNVASGHLFVIGSLGLGSVVIGKLLKSPFLAG</sequence>
<accession>A0A5P1F348</accession>
<gene>
    <name evidence="2" type="ORF">A4U43_C04F20830</name>
</gene>
<evidence type="ECO:0000256" key="1">
    <source>
        <dbReference type="SAM" id="MobiDB-lite"/>
    </source>
</evidence>
<dbReference type="Proteomes" id="UP000243459">
    <property type="component" value="Chromosome 4"/>
</dbReference>
<proteinExistence type="predicted"/>
<dbReference type="InterPro" id="IPR044824">
    <property type="entry name" value="MAIN-like"/>
</dbReference>
<reference evidence="3" key="1">
    <citation type="journal article" date="2017" name="Nat. Commun.">
        <title>The asparagus genome sheds light on the origin and evolution of a young Y chromosome.</title>
        <authorList>
            <person name="Harkess A."/>
            <person name="Zhou J."/>
            <person name="Xu C."/>
            <person name="Bowers J.E."/>
            <person name="Van der Hulst R."/>
            <person name="Ayyampalayam S."/>
            <person name="Mercati F."/>
            <person name="Riccardi P."/>
            <person name="McKain M.R."/>
            <person name="Kakrana A."/>
            <person name="Tang H."/>
            <person name="Ray J."/>
            <person name="Groenendijk J."/>
            <person name="Arikit S."/>
            <person name="Mathioni S.M."/>
            <person name="Nakano M."/>
            <person name="Shan H."/>
            <person name="Telgmann-Rauber A."/>
            <person name="Kanno A."/>
            <person name="Yue Z."/>
            <person name="Chen H."/>
            <person name="Li W."/>
            <person name="Chen Y."/>
            <person name="Xu X."/>
            <person name="Zhang Y."/>
            <person name="Luo S."/>
            <person name="Chen H."/>
            <person name="Gao J."/>
            <person name="Mao Z."/>
            <person name="Pires J.C."/>
            <person name="Luo M."/>
            <person name="Kudrna D."/>
            <person name="Wing R.A."/>
            <person name="Meyers B.C."/>
            <person name="Yi K."/>
            <person name="Kong H."/>
            <person name="Lavrijsen P."/>
            <person name="Sunseri F."/>
            <person name="Falavigna A."/>
            <person name="Ye Y."/>
            <person name="Leebens-Mack J.H."/>
            <person name="Chen G."/>
        </authorList>
    </citation>
    <scope>NUCLEOTIDE SEQUENCE [LARGE SCALE GENOMIC DNA]</scope>
    <source>
        <strain evidence="3">cv. DH0086</strain>
    </source>
</reference>
<feature type="region of interest" description="Disordered" evidence="1">
    <location>
        <begin position="479"/>
        <end position="498"/>
    </location>
</feature>
<dbReference type="PANTHER" id="PTHR46033:SF65">
    <property type="entry name" value="AMINOTRANSFERASE-LIKE PLANT MOBILE DOMAIN-CONTAINING PROTEIN"/>
    <property type="match status" value="1"/>
</dbReference>
<dbReference type="PANTHER" id="PTHR46033">
    <property type="entry name" value="PROTEIN MAIN-LIKE 2"/>
    <property type="match status" value="1"/>
</dbReference>
<evidence type="ECO:0000313" key="2">
    <source>
        <dbReference type="EMBL" id="ONK72574.1"/>
    </source>
</evidence>
<dbReference type="EMBL" id="CM007384">
    <property type="protein sequence ID" value="ONK72574.1"/>
    <property type="molecule type" value="Genomic_DNA"/>
</dbReference>
<dbReference type="GO" id="GO:0010073">
    <property type="term" value="P:meristem maintenance"/>
    <property type="evidence" value="ECO:0007669"/>
    <property type="project" value="InterPro"/>
</dbReference>